<protein>
    <submittedName>
        <fullName evidence="1">Uncharacterized protein</fullName>
    </submittedName>
</protein>
<reference evidence="1" key="1">
    <citation type="submission" date="2014-09" db="EMBL/GenBank/DDBJ databases">
        <authorList>
            <person name="Magalhaes I.L.F."/>
            <person name="Oliveira U."/>
            <person name="Santos F.R."/>
            <person name="Vidigal T.H.D.A."/>
            <person name="Brescovit A.D."/>
            <person name="Santos A.J."/>
        </authorList>
    </citation>
    <scope>NUCLEOTIDE SEQUENCE</scope>
    <source>
        <tissue evidence="1">Shoot tissue taken approximately 20 cm above the soil surface</tissue>
    </source>
</reference>
<name>A0A0A9FMM1_ARUDO</name>
<organism evidence="1">
    <name type="scientific">Arundo donax</name>
    <name type="common">Giant reed</name>
    <name type="synonym">Donax arundinaceus</name>
    <dbReference type="NCBI Taxonomy" id="35708"/>
    <lineage>
        <taxon>Eukaryota</taxon>
        <taxon>Viridiplantae</taxon>
        <taxon>Streptophyta</taxon>
        <taxon>Embryophyta</taxon>
        <taxon>Tracheophyta</taxon>
        <taxon>Spermatophyta</taxon>
        <taxon>Magnoliopsida</taxon>
        <taxon>Liliopsida</taxon>
        <taxon>Poales</taxon>
        <taxon>Poaceae</taxon>
        <taxon>PACMAD clade</taxon>
        <taxon>Arundinoideae</taxon>
        <taxon>Arundineae</taxon>
        <taxon>Arundo</taxon>
    </lineage>
</organism>
<dbReference type="EMBL" id="GBRH01188313">
    <property type="protein sequence ID" value="JAE09583.1"/>
    <property type="molecule type" value="Transcribed_RNA"/>
</dbReference>
<sequence>MSLVVEPYTITLDDVRIEYKRNGPTILFRFVLSSSEKLNSLAYCLWLC</sequence>
<dbReference type="AlphaFoldDB" id="A0A0A9FMM1"/>
<evidence type="ECO:0000313" key="1">
    <source>
        <dbReference type="EMBL" id="JAE09583.1"/>
    </source>
</evidence>
<proteinExistence type="predicted"/>
<accession>A0A0A9FMM1</accession>
<reference evidence="1" key="2">
    <citation type="journal article" date="2015" name="Data Brief">
        <title>Shoot transcriptome of the giant reed, Arundo donax.</title>
        <authorList>
            <person name="Barrero R.A."/>
            <person name="Guerrero F.D."/>
            <person name="Moolhuijzen P."/>
            <person name="Goolsby J.A."/>
            <person name="Tidwell J."/>
            <person name="Bellgard S.E."/>
            <person name="Bellgard M.I."/>
        </authorList>
    </citation>
    <scope>NUCLEOTIDE SEQUENCE</scope>
    <source>
        <tissue evidence="1">Shoot tissue taken approximately 20 cm above the soil surface</tissue>
    </source>
</reference>